<comment type="caution">
    <text evidence="4">The sequence shown here is derived from an EMBL/GenBank/DDBJ whole genome shotgun (WGS) entry which is preliminary data.</text>
</comment>
<reference evidence="4 5" key="1">
    <citation type="submission" date="2019-05" db="EMBL/GenBank/DDBJ databases">
        <title>Genomes sequences of two Nocardia cyriacigeorgica environmental isolates, type strains Nocardia asteroides ATCC 19247 and Nocardia cyriacigeorgica DSM 44484.</title>
        <authorList>
            <person name="Vautrin F."/>
            <person name="Bergeron E."/>
            <person name="Dubost A."/>
            <person name="Abrouk D."/>
            <person name="Rodriguez Nava V."/>
            <person name="Pujic P."/>
        </authorList>
    </citation>
    <scope>NUCLEOTIDE SEQUENCE [LARGE SCALE GENOMIC DNA]</scope>
    <source>
        <strain evidence="4 5">EML 1456</strain>
    </source>
</reference>
<dbReference type="Pfam" id="PF00496">
    <property type="entry name" value="SBP_bac_5"/>
    <property type="match status" value="1"/>
</dbReference>
<evidence type="ECO:0000256" key="2">
    <source>
        <dbReference type="SAM" id="SignalP"/>
    </source>
</evidence>
<feature type="chain" id="PRO_5024297513" description="Solute-binding protein family 5 domain-containing protein" evidence="2">
    <location>
        <begin position="40"/>
        <end position="587"/>
    </location>
</feature>
<dbReference type="AlphaFoldDB" id="A0A5R8PGQ8"/>
<dbReference type="GO" id="GO:0015833">
    <property type="term" value="P:peptide transport"/>
    <property type="evidence" value="ECO:0007669"/>
    <property type="project" value="TreeGrafter"/>
</dbReference>
<feature type="region of interest" description="Disordered" evidence="1">
    <location>
        <begin position="47"/>
        <end position="67"/>
    </location>
</feature>
<organism evidence="4 5">
    <name type="scientific">Nocardia cyriacigeorgica</name>
    <dbReference type="NCBI Taxonomy" id="135487"/>
    <lineage>
        <taxon>Bacteria</taxon>
        <taxon>Bacillati</taxon>
        <taxon>Actinomycetota</taxon>
        <taxon>Actinomycetes</taxon>
        <taxon>Mycobacteriales</taxon>
        <taxon>Nocardiaceae</taxon>
        <taxon>Nocardia</taxon>
    </lineage>
</organism>
<dbReference type="Gene3D" id="3.10.105.10">
    <property type="entry name" value="Dipeptide-binding Protein, Domain 3"/>
    <property type="match status" value="1"/>
</dbReference>
<dbReference type="Gene3D" id="3.40.190.10">
    <property type="entry name" value="Periplasmic binding protein-like II"/>
    <property type="match status" value="1"/>
</dbReference>
<gene>
    <name evidence="4" type="ORF">FEK35_08725</name>
</gene>
<dbReference type="OrthoDB" id="9046151at2"/>
<dbReference type="InterPro" id="IPR030678">
    <property type="entry name" value="Peptide/Ni-bd"/>
</dbReference>
<dbReference type="InterPro" id="IPR000914">
    <property type="entry name" value="SBP_5_dom"/>
</dbReference>
<dbReference type="Proteomes" id="UP000308349">
    <property type="component" value="Unassembled WGS sequence"/>
</dbReference>
<name>A0A5R8PGQ8_9NOCA</name>
<dbReference type="GO" id="GO:0042597">
    <property type="term" value="C:periplasmic space"/>
    <property type="evidence" value="ECO:0007669"/>
    <property type="project" value="UniProtKB-ARBA"/>
</dbReference>
<evidence type="ECO:0000313" key="5">
    <source>
        <dbReference type="Proteomes" id="UP000308349"/>
    </source>
</evidence>
<feature type="domain" description="Solute-binding protein family 5" evidence="3">
    <location>
        <begin position="108"/>
        <end position="470"/>
    </location>
</feature>
<dbReference type="SUPFAM" id="SSF53850">
    <property type="entry name" value="Periplasmic binding protein-like II"/>
    <property type="match status" value="1"/>
</dbReference>
<evidence type="ECO:0000313" key="4">
    <source>
        <dbReference type="EMBL" id="TLG13862.1"/>
    </source>
</evidence>
<dbReference type="PANTHER" id="PTHR30290">
    <property type="entry name" value="PERIPLASMIC BINDING COMPONENT OF ABC TRANSPORTER"/>
    <property type="match status" value="1"/>
</dbReference>
<dbReference type="GO" id="GO:1904680">
    <property type="term" value="F:peptide transmembrane transporter activity"/>
    <property type="evidence" value="ECO:0007669"/>
    <property type="project" value="TreeGrafter"/>
</dbReference>
<dbReference type="PIRSF" id="PIRSF002741">
    <property type="entry name" value="MppA"/>
    <property type="match status" value="1"/>
</dbReference>
<evidence type="ECO:0000256" key="1">
    <source>
        <dbReference type="SAM" id="MobiDB-lite"/>
    </source>
</evidence>
<sequence>MPCSNPFRACPRGPPQKALRVRNRLTRSFLLLLATVALAVAGCASDPEPGSGGGGPTSPPQPGGTFTIALPNYPERGLNPHFGAAFDASQVLRNSYDSLIAEDREEQFHPWLATEWTISPDGKVYEFSLRQDVTFHNGEKFDANAVKANIDLLRDPQSPSWTVLGLLQYSSVSAVDVLDPYKVRITLSTPRADFLSTLAGLSGAIVAPSTLTGDKQALTSGAGLVGSGPFILDKAVQGQELRFRKNPDYRWGPATAKHEGAAYLDELVVKYIPEASTRAGLLRSGEVDAIGTVKATDIGLFDGIEGFQYEQIGSAAAPTVIMLNLTNGPTTDVRVRRAIAKGVDIAAVVDSLTKGSQQRAWSLISPDSAYYDAKYENRGAADLPAARALLDDAGWTGSDADGYRTDSTGRRLTIRLLATVPTYPEDDFLKAWQAELRQNLGIQVDLQFVENAQVYDLLARNQYEAFPRQVGGLDLSLQFNRAYGSTSPDLKYGQIDGITIGSIVAGSKLADPQVDRWLIDATKATDRQQRKQLFDRITGHLLDNAVAIPLYTDRNSVAATSAVHNVTSLFDPPRNSVNAWAYDIAVR</sequence>
<feature type="signal peptide" evidence="2">
    <location>
        <begin position="1"/>
        <end position="39"/>
    </location>
</feature>
<keyword evidence="2" id="KW-0732">Signal</keyword>
<dbReference type="GO" id="GO:0043190">
    <property type="term" value="C:ATP-binding cassette (ABC) transporter complex"/>
    <property type="evidence" value="ECO:0007669"/>
    <property type="project" value="InterPro"/>
</dbReference>
<proteinExistence type="predicted"/>
<evidence type="ECO:0000259" key="3">
    <source>
        <dbReference type="Pfam" id="PF00496"/>
    </source>
</evidence>
<protein>
    <recommendedName>
        <fullName evidence="3">Solute-binding protein family 5 domain-containing protein</fullName>
    </recommendedName>
</protein>
<dbReference type="InterPro" id="IPR039424">
    <property type="entry name" value="SBP_5"/>
</dbReference>
<dbReference type="EMBL" id="VBUU01000006">
    <property type="protein sequence ID" value="TLG13862.1"/>
    <property type="molecule type" value="Genomic_DNA"/>
</dbReference>
<accession>A0A5R8PGQ8</accession>